<sequence>MTSPSFPIGLGLTAAAHVYLSNLSWRKTAKDEHRYISHYRTFKAHVLSRSLQDLDTLTTNIKLLDTNIENIERILQASGRPSTDDLQYISIKEIRQWIEFYSMFWKERGSMIRDFAQEIMRTDDNYVDLRTNQACTYLLSTAIALRYALSTGPAARFMNKHLPRVYRFGSWVAQGLGANTSTTLPPTQILTLTGNPALGDTWGSLLFQLAPTLFLSGIHFVAGVRCQWVIRRLQQDREPQLLFVKRLCVVTILLNLRHSRLEWLLRISEACEDFQRKREAAGNSQEVDQDEIDAAREPGRKPSRPSTHDRLRILAEDPTSHVYALLNNTHDGLLFELMNHNNNNNNNNSGDLGHPSPLQAKQLSFGPDLERVDTAQFLGDPRERLRIMKLEFMAMKNELELFRELFVLPKKKD</sequence>
<reference evidence="2" key="1">
    <citation type="journal article" date="2020" name="Fungal Divers.">
        <title>Resolving the Mortierellaceae phylogeny through synthesis of multi-gene phylogenetics and phylogenomics.</title>
        <authorList>
            <person name="Vandepol N."/>
            <person name="Liber J."/>
            <person name="Desiro A."/>
            <person name="Na H."/>
            <person name="Kennedy M."/>
            <person name="Barry K."/>
            <person name="Grigoriev I.V."/>
            <person name="Miller A.N."/>
            <person name="O'Donnell K."/>
            <person name="Stajich J.E."/>
            <person name="Bonito G."/>
        </authorList>
    </citation>
    <scope>NUCLEOTIDE SEQUENCE</scope>
    <source>
        <strain evidence="2">NRRL 28262</strain>
    </source>
</reference>
<feature type="region of interest" description="Disordered" evidence="1">
    <location>
        <begin position="278"/>
        <end position="309"/>
    </location>
</feature>
<organism evidence="2 3">
    <name type="scientific">Linnemannia exigua</name>
    <dbReference type="NCBI Taxonomy" id="604196"/>
    <lineage>
        <taxon>Eukaryota</taxon>
        <taxon>Fungi</taxon>
        <taxon>Fungi incertae sedis</taxon>
        <taxon>Mucoromycota</taxon>
        <taxon>Mortierellomycotina</taxon>
        <taxon>Mortierellomycetes</taxon>
        <taxon>Mortierellales</taxon>
        <taxon>Mortierellaceae</taxon>
        <taxon>Linnemannia</taxon>
    </lineage>
</organism>
<evidence type="ECO:0000313" key="2">
    <source>
        <dbReference type="EMBL" id="KAG0273126.1"/>
    </source>
</evidence>
<proteinExistence type="predicted"/>
<comment type="caution">
    <text evidence="2">The sequence shown here is derived from an EMBL/GenBank/DDBJ whole genome shotgun (WGS) entry which is preliminary data.</text>
</comment>
<evidence type="ECO:0000256" key="1">
    <source>
        <dbReference type="SAM" id="MobiDB-lite"/>
    </source>
</evidence>
<name>A0AAD4DAZ9_9FUNG</name>
<dbReference type="Proteomes" id="UP001194580">
    <property type="component" value="Unassembled WGS sequence"/>
</dbReference>
<gene>
    <name evidence="2" type="ORF">BGZ95_011051</name>
</gene>
<dbReference type="AlphaFoldDB" id="A0AAD4DAZ9"/>
<protein>
    <submittedName>
        <fullName evidence="2">Uncharacterized protein</fullName>
    </submittedName>
</protein>
<evidence type="ECO:0000313" key="3">
    <source>
        <dbReference type="Proteomes" id="UP001194580"/>
    </source>
</evidence>
<dbReference type="EMBL" id="JAAAIL010000796">
    <property type="protein sequence ID" value="KAG0273126.1"/>
    <property type="molecule type" value="Genomic_DNA"/>
</dbReference>
<keyword evidence="3" id="KW-1185">Reference proteome</keyword>
<accession>A0AAD4DAZ9</accession>
<feature type="compositionally biased region" description="Basic and acidic residues" evidence="1">
    <location>
        <begin position="293"/>
        <end position="309"/>
    </location>
</feature>